<sequence>MERQFPSLLKDSEIAERIAKQQSPNIDLITSNSQCIPTYHTLIEQNLSSPIQSDLKSFVRPISRFDQTKMMINDFKIGSTIGSGQFGKVFKALDQSNLKKKRVVALKRINKLKPKYSMNQLMRQISYWKQFNIETDDLDVDLITMTMNVDRCQWEIYLMKTVTFANNGSSNIVKFIQCMDSVKSKDIWIASEWCNLGELEWKRSTKDSMLNQWQFVLDEDSDSVMDFAIKAIDDLSKGLRFLNKVGCIHRDIKPSNILVDGIQKKLKISDFGCGLLIPESLPFKYDSLEKIKLKQLEIINECFEKELNKIIGTPAFVPPELCKFTTDGTTDDIIDNHTKVVKDGFKLDIWSLGVTLFCVIYNELPFSGENEFDTYHLINSQKMSTDKRDDSWLSRLVINGMLEKNPNRRVDVNDVRDLIHKNKIKKSPSMNKLGDNAKNSLKKFWKKISKSKSKRSLSLDKSNVVDDSNLSRITSNTSFSSGFDVSDEPINITDFIDSLTTKLPASSDDNDELNRINLDAHDTGENEVTTRRSSFSTTTSQSTPSLDIPTPIKNMIKIKASPEKASIGNSQVPTGTDLRTGKNMSNNSAIKMKFSKNIINFKNYIQNDQDVGSSDTIDQIKDYLNYKGDFT</sequence>
<evidence type="ECO:0000256" key="4">
    <source>
        <dbReference type="ARBA" id="ARBA00022777"/>
    </source>
</evidence>
<dbReference type="GO" id="GO:0004674">
    <property type="term" value="F:protein serine/threonine kinase activity"/>
    <property type="evidence" value="ECO:0007669"/>
    <property type="project" value="UniProtKB-KW"/>
</dbReference>
<feature type="compositionally biased region" description="Low complexity" evidence="7">
    <location>
        <begin position="531"/>
        <end position="545"/>
    </location>
</feature>
<evidence type="ECO:0000256" key="1">
    <source>
        <dbReference type="ARBA" id="ARBA00022527"/>
    </source>
</evidence>
<comment type="caution">
    <text evidence="9">The sequence shown here is derived from an EMBL/GenBank/DDBJ whole genome shotgun (WGS) entry which is preliminary data.</text>
</comment>
<dbReference type="EMBL" id="CAEFZW010000009">
    <property type="protein sequence ID" value="CAB4256436.1"/>
    <property type="molecule type" value="Genomic_DNA"/>
</dbReference>
<dbReference type="InterPro" id="IPR011009">
    <property type="entry name" value="Kinase-like_dom_sf"/>
</dbReference>
<dbReference type="Gene3D" id="3.30.200.20">
    <property type="entry name" value="Phosphorylase Kinase, domain 1"/>
    <property type="match status" value="1"/>
</dbReference>
<dbReference type="GO" id="GO:0007165">
    <property type="term" value="P:signal transduction"/>
    <property type="evidence" value="ECO:0007669"/>
    <property type="project" value="TreeGrafter"/>
</dbReference>
<evidence type="ECO:0000256" key="5">
    <source>
        <dbReference type="ARBA" id="ARBA00022840"/>
    </source>
</evidence>
<organism evidence="9 10">
    <name type="scientific">Maudiozyma barnettii</name>
    <dbReference type="NCBI Taxonomy" id="61262"/>
    <lineage>
        <taxon>Eukaryota</taxon>
        <taxon>Fungi</taxon>
        <taxon>Dikarya</taxon>
        <taxon>Ascomycota</taxon>
        <taxon>Saccharomycotina</taxon>
        <taxon>Saccharomycetes</taxon>
        <taxon>Saccharomycetales</taxon>
        <taxon>Saccharomycetaceae</taxon>
        <taxon>Maudiozyma</taxon>
    </lineage>
</organism>
<keyword evidence="5 6" id="KW-0067">ATP-binding</keyword>
<reference evidence="9 10" key="1">
    <citation type="submission" date="2020-05" db="EMBL/GenBank/DDBJ databases">
        <authorList>
            <person name="Casaregola S."/>
            <person name="Devillers H."/>
            <person name="Grondin C."/>
        </authorList>
    </citation>
    <scope>NUCLEOTIDE SEQUENCE [LARGE SCALE GENOMIC DNA]</scope>
    <source>
        <strain evidence="9 10">CLIB 1767</strain>
    </source>
</reference>
<dbReference type="InterPro" id="IPR017441">
    <property type="entry name" value="Protein_kinase_ATP_BS"/>
</dbReference>
<feature type="region of interest" description="Disordered" evidence="7">
    <location>
        <begin position="523"/>
        <end position="549"/>
    </location>
</feature>
<evidence type="ECO:0000256" key="3">
    <source>
        <dbReference type="ARBA" id="ARBA00022741"/>
    </source>
</evidence>
<evidence type="ECO:0000256" key="6">
    <source>
        <dbReference type="PROSITE-ProRule" id="PRU10141"/>
    </source>
</evidence>
<dbReference type="PROSITE" id="PS50011">
    <property type="entry name" value="PROTEIN_KINASE_DOM"/>
    <property type="match status" value="1"/>
</dbReference>
<dbReference type="PROSITE" id="PS00107">
    <property type="entry name" value="PROTEIN_KINASE_ATP"/>
    <property type="match status" value="1"/>
</dbReference>
<dbReference type="Gene3D" id="1.10.510.10">
    <property type="entry name" value="Transferase(Phosphotransferase) domain 1"/>
    <property type="match status" value="1"/>
</dbReference>
<feature type="binding site" evidence="6">
    <location>
        <position position="107"/>
    </location>
    <ligand>
        <name>ATP</name>
        <dbReference type="ChEBI" id="CHEBI:30616"/>
    </ligand>
</feature>
<keyword evidence="1 9" id="KW-0723">Serine/threonine-protein kinase</keyword>
<evidence type="ECO:0000313" key="9">
    <source>
        <dbReference type="EMBL" id="CAB4256436.1"/>
    </source>
</evidence>
<dbReference type="GeneID" id="64859513"/>
<dbReference type="SUPFAM" id="SSF56112">
    <property type="entry name" value="Protein kinase-like (PK-like)"/>
    <property type="match status" value="1"/>
</dbReference>
<dbReference type="InterPro" id="IPR008271">
    <property type="entry name" value="Ser/Thr_kinase_AS"/>
</dbReference>
<keyword evidence="2" id="KW-0808">Transferase</keyword>
<dbReference type="PROSITE" id="PS00108">
    <property type="entry name" value="PROTEIN_KINASE_ST"/>
    <property type="match status" value="1"/>
</dbReference>
<keyword evidence="10" id="KW-1185">Reference proteome</keyword>
<dbReference type="AlphaFoldDB" id="A0A8H2VIP8"/>
<feature type="domain" description="Protein kinase" evidence="8">
    <location>
        <begin position="75"/>
        <end position="423"/>
    </location>
</feature>
<dbReference type="PANTHER" id="PTHR43895">
    <property type="entry name" value="CALCIUM/CALMODULIN-DEPENDENT PROTEIN KINASE KINASE-RELATED"/>
    <property type="match status" value="1"/>
</dbReference>
<dbReference type="GO" id="GO:0005524">
    <property type="term" value="F:ATP binding"/>
    <property type="evidence" value="ECO:0007669"/>
    <property type="project" value="UniProtKB-UniRule"/>
</dbReference>
<evidence type="ECO:0000259" key="8">
    <source>
        <dbReference type="PROSITE" id="PS50011"/>
    </source>
</evidence>
<proteinExistence type="predicted"/>
<evidence type="ECO:0000256" key="7">
    <source>
        <dbReference type="SAM" id="MobiDB-lite"/>
    </source>
</evidence>
<dbReference type="SMART" id="SM00220">
    <property type="entry name" value="S_TKc"/>
    <property type="match status" value="1"/>
</dbReference>
<keyword evidence="3 6" id="KW-0547">Nucleotide-binding</keyword>
<keyword evidence="4 9" id="KW-0418">Kinase</keyword>
<feature type="region of interest" description="Disordered" evidence="7">
    <location>
        <begin position="563"/>
        <end position="583"/>
    </location>
</feature>
<name>A0A8H2VIP8_9SACH</name>
<protein>
    <submittedName>
        <fullName evidence="9">Similar to Saccharomyces cerevisiae YKL048C ELM1 Serine/threonine protein kinase that regulates cellular morphogenesis, septin behavior, and cytokinesis</fullName>
    </submittedName>
</protein>
<evidence type="ECO:0000256" key="2">
    <source>
        <dbReference type="ARBA" id="ARBA00022679"/>
    </source>
</evidence>
<dbReference type="Pfam" id="PF00069">
    <property type="entry name" value="Pkinase"/>
    <property type="match status" value="1"/>
</dbReference>
<evidence type="ECO:0000313" key="10">
    <source>
        <dbReference type="Proteomes" id="UP000644660"/>
    </source>
</evidence>
<dbReference type="RefSeq" id="XP_041408280.1">
    <property type="nucleotide sequence ID" value="XM_041552346.1"/>
</dbReference>
<dbReference type="Proteomes" id="UP000644660">
    <property type="component" value="Unassembled WGS sequence"/>
</dbReference>
<gene>
    <name evidence="9" type="ORF">KABA2_09S04620</name>
</gene>
<dbReference type="PANTHER" id="PTHR43895:SF150">
    <property type="entry name" value="SERINE_THREONINE-PROTEIN KINASE STK11"/>
    <property type="match status" value="1"/>
</dbReference>
<dbReference type="InterPro" id="IPR000719">
    <property type="entry name" value="Prot_kinase_dom"/>
</dbReference>
<accession>A0A8H2VIP8</accession>